<evidence type="ECO:0000259" key="2">
    <source>
        <dbReference type="Pfam" id="PF11181"/>
    </source>
</evidence>
<dbReference type="EMBL" id="JBHRUJ010000017">
    <property type="protein sequence ID" value="MFC3211978.1"/>
    <property type="molecule type" value="Genomic_DNA"/>
</dbReference>
<dbReference type="RefSeq" id="WP_117312602.1">
    <property type="nucleotide sequence ID" value="NZ_JBHRUJ010000017.1"/>
</dbReference>
<evidence type="ECO:0000256" key="1">
    <source>
        <dbReference type="SAM" id="MobiDB-lite"/>
    </source>
</evidence>
<feature type="domain" description="General stress protein 17M-like" evidence="2">
    <location>
        <begin position="5"/>
        <end position="61"/>
    </location>
</feature>
<dbReference type="Proteomes" id="UP001595625">
    <property type="component" value="Unassembled WGS sequence"/>
</dbReference>
<comment type="caution">
    <text evidence="3">The sequence shown here is derived from an EMBL/GenBank/DDBJ whole genome shotgun (WGS) entry which is preliminary data.</text>
</comment>
<protein>
    <submittedName>
        <fullName evidence="3">General stress protein</fullName>
    </submittedName>
</protein>
<evidence type="ECO:0000313" key="3">
    <source>
        <dbReference type="EMBL" id="MFC3211978.1"/>
    </source>
</evidence>
<sequence>MDHHFIESYEDEREVLRKIDELKQQGCSESDMYVVARSNEQLTMIRLRTDVEYHAAETKGMGRLGIFIRGGAVPPVFTEMSDEVKQSVFFIRNFLMENSCFIIKKITKYPLVKIKKFQLHITSLEEWKCPPCSGRYMVMRNRSPSTARSMNILTPVRQNRYKSHRSQKVKRKRSERQNALS</sequence>
<name>A0ABV7KR46_PLAOK</name>
<accession>A0ABV7KR46</accession>
<feature type="region of interest" description="Disordered" evidence="1">
    <location>
        <begin position="160"/>
        <end position="181"/>
    </location>
</feature>
<reference evidence="4" key="1">
    <citation type="journal article" date="2019" name="Int. J. Syst. Evol. Microbiol.">
        <title>The Global Catalogue of Microorganisms (GCM) 10K type strain sequencing project: providing services to taxonomists for standard genome sequencing and annotation.</title>
        <authorList>
            <consortium name="The Broad Institute Genomics Platform"/>
            <consortium name="The Broad Institute Genome Sequencing Center for Infectious Disease"/>
            <person name="Wu L."/>
            <person name="Ma J."/>
        </authorList>
    </citation>
    <scope>NUCLEOTIDE SEQUENCE [LARGE SCALE GENOMIC DNA]</scope>
    <source>
        <strain evidence="4">CCM 320</strain>
    </source>
</reference>
<proteinExistence type="predicted"/>
<feature type="compositionally biased region" description="Basic residues" evidence="1">
    <location>
        <begin position="160"/>
        <end position="174"/>
    </location>
</feature>
<evidence type="ECO:0000313" key="4">
    <source>
        <dbReference type="Proteomes" id="UP001595625"/>
    </source>
</evidence>
<gene>
    <name evidence="3" type="ORF">ACFOEJ_12890</name>
</gene>
<keyword evidence="4" id="KW-1185">Reference proteome</keyword>
<dbReference type="InterPro" id="IPR025889">
    <property type="entry name" value="GSP17M-like_dom"/>
</dbReference>
<organism evidence="3 4">
    <name type="scientific">Planomicrobium okeanokoites</name>
    <name type="common">Planococcus okeanokoites</name>
    <name type="synonym">Flavobacterium okeanokoites</name>
    <dbReference type="NCBI Taxonomy" id="244"/>
    <lineage>
        <taxon>Bacteria</taxon>
        <taxon>Bacillati</taxon>
        <taxon>Bacillota</taxon>
        <taxon>Bacilli</taxon>
        <taxon>Bacillales</taxon>
        <taxon>Caryophanaceae</taxon>
        <taxon>Planomicrobium</taxon>
    </lineage>
</organism>
<dbReference type="Pfam" id="PF11181">
    <property type="entry name" value="YflT"/>
    <property type="match status" value="1"/>
</dbReference>